<feature type="region of interest" description="Disordered" evidence="3">
    <location>
        <begin position="150"/>
        <end position="171"/>
    </location>
</feature>
<comment type="similarity">
    <text evidence="1">Belongs to the jacalin lectin family.</text>
</comment>
<name>A0ABQ9M6F5_HEVBR</name>
<accession>A0ABQ9M6F5</accession>
<dbReference type="PANTHER" id="PTHR47293">
    <property type="entry name" value="JACALIN-RELATED LECTIN 3"/>
    <property type="match status" value="1"/>
</dbReference>
<feature type="domain" description="Jacalin-type lectin" evidence="4">
    <location>
        <begin position="1"/>
        <end position="148"/>
    </location>
</feature>
<dbReference type="EMBL" id="JARPOI010000008">
    <property type="protein sequence ID" value="KAJ9175228.1"/>
    <property type="molecule type" value="Genomic_DNA"/>
</dbReference>
<evidence type="ECO:0000313" key="6">
    <source>
        <dbReference type="Proteomes" id="UP001174677"/>
    </source>
</evidence>
<dbReference type="SUPFAM" id="SSF51101">
    <property type="entry name" value="Mannose-binding lectins"/>
    <property type="match status" value="1"/>
</dbReference>
<feature type="compositionally biased region" description="Polar residues" evidence="3">
    <location>
        <begin position="150"/>
        <end position="164"/>
    </location>
</feature>
<reference evidence="5 6" key="1">
    <citation type="journal article" date="2023" name="Plant Biotechnol. J.">
        <title>Chromosome-level wild Hevea brasiliensis genome provides new tools for genomic-assisted breeding and valuable loci to elevate rubber yield.</title>
        <authorList>
            <person name="Cheng H."/>
            <person name="Song X."/>
            <person name="Hu Y."/>
            <person name="Wu T."/>
            <person name="Yang Q."/>
            <person name="An Z."/>
            <person name="Feng S."/>
            <person name="Deng Z."/>
            <person name="Wu W."/>
            <person name="Zeng X."/>
            <person name="Tu M."/>
            <person name="Wang X."/>
            <person name="Huang H."/>
        </authorList>
    </citation>
    <scope>NUCLEOTIDE SEQUENCE [LARGE SCALE GENOMIC DNA]</scope>
    <source>
        <strain evidence="5">MT/VB/25A 57/8</strain>
    </source>
</reference>
<dbReference type="PANTHER" id="PTHR47293:SF70">
    <property type="entry name" value="JACALIN-RELATED LECTIN 24-RELATED"/>
    <property type="match status" value="1"/>
</dbReference>
<dbReference type="PROSITE" id="PS51752">
    <property type="entry name" value="JACALIN_LECTIN"/>
    <property type="match status" value="1"/>
</dbReference>
<dbReference type="SMART" id="SM00915">
    <property type="entry name" value="Jacalin"/>
    <property type="match status" value="1"/>
</dbReference>
<evidence type="ECO:0000256" key="3">
    <source>
        <dbReference type="SAM" id="MobiDB-lite"/>
    </source>
</evidence>
<keyword evidence="6" id="KW-1185">Reference proteome</keyword>
<evidence type="ECO:0000313" key="5">
    <source>
        <dbReference type="EMBL" id="KAJ9175228.1"/>
    </source>
</evidence>
<evidence type="ECO:0000256" key="1">
    <source>
        <dbReference type="ARBA" id="ARBA00006568"/>
    </source>
</evidence>
<organism evidence="5 6">
    <name type="scientific">Hevea brasiliensis</name>
    <name type="common">Para rubber tree</name>
    <name type="synonym">Siphonia brasiliensis</name>
    <dbReference type="NCBI Taxonomy" id="3981"/>
    <lineage>
        <taxon>Eukaryota</taxon>
        <taxon>Viridiplantae</taxon>
        <taxon>Streptophyta</taxon>
        <taxon>Embryophyta</taxon>
        <taxon>Tracheophyta</taxon>
        <taxon>Spermatophyta</taxon>
        <taxon>Magnoliopsida</taxon>
        <taxon>eudicotyledons</taxon>
        <taxon>Gunneridae</taxon>
        <taxon>Pentapetalae</taxon>
        <taxon>rosids</taxon>
        <taxon>fabids</taxon>
        <taxon>Malpighiales</taxon>
        <taxon>Euphorbiaceae</taxon>
        <taxon>Crotonoideae</taxon>
        <taxon>Micrandreae</taxon>
        <taxon>Hevea</taxon>
    </lineage>
</organism>
<proteinExistence type="inferred from homology"/>
<keyword evidence="2" id="KW-0430">Lectin</keyword>
<dbReference type="Proteomes" id="UP001174677">
    <property type="component" value="Chromosome 8"/>
</dbReference>
<dbReference type="Gene3D" id="2.100.10.30">
    <property type="entry name" value="Jacalin-like lectin domain"/>
    <property type="match status" value="1"/>
</dbReference>
<sequence>MIKLQALSTKMDSVTFWDEKGHGEISQIFVSHNEDYISCIQFQYVENGSLVLSPPYGAPHGPNFYSFQINCPSEFLVNVSGKYTNNGVRLITFTTNERKHGSYGNDGPPFGTQLREFNFDMGKRKQFGGFHGSFTTQGLKSIGVYVKPTTTTETSPAEISNSASDIRKTGN</sequence>
<dbReference type="InterPro" id="IPR001229">
    <property type="entry name" value="Jacalin-like_lectin_dom"/>
</dbReference>
<comment type="caution">
    <text evidence="5">The sequence shown here is derived from an EMBL/GenBank/DDBJ whole genome shotgun (WGS) entry which is preliminary data.</text>
</comment>
<dbReference type="Pfam" id="PF01419">
    <property type="entry name" value="Jacalin"/>
    <property type="match status" value="1"/>
</dbReference>
<gene>
    <name evidence="5" type="ORF">P3X46_013805</name>
</gene>
<evidence type="ECO:0000259" key="4">
    <source>
        <dbReference type="PROSITE" id="PS51752"/>
    </source>
</evidence>
<protein>
    <recommendedName>
        <fullName evidence="4">Jacalin-type lectin domain-containing protein</fullName>
    </recommendedName>
</protein>
<dbReference type="InterPro" id="IPR036404">
    <property type="entry name" value="Jacalin-like_lectin_dom_sf"/>
</dbReference>
<evidence type="ECO:0000256" key="2">
    <source>
        <dbReference type="ARBA" id="ARBA00022734"/>
    </source>
</evidence>